<feature type="region of interest" description="Disordered" evidence="1">
    <location>
        <begin position="1"/>
        <end position="39"/>
    </location>
</feature>
<evidence type="ECO:0000256" key="1">
    <source>
        <dbReference type="SAM" id="MobiDB-lite"/>
    </source>
</evidence>
<comment type="caution">
    <text evidence="2">The sequence shown here is derived from an EMBL/GenBank/DDBJ whole genome shotgun (WGS) entry which is preliminary data.</text>
</comment>
<reference evidence="2 3" key="1">
    <citation type="submission" date="2017-03" db="EMBL/GenBank/DDBJ databases">
        <authorList>
            <person name="Safronova V.I."/>
            <person name="Sazanova A.L."/>
            <person name="Chirak E.R."/>
        </authorList>
    </citation>
    <scope>NUCLEOTIDE SEQUENCE [LARGE SCALE GENOMIC DNA]</scope>
    <source>
        <strain evidence="2 3">Opo-243</strain>
    </source>
</reference>
<organism evidence="2 3">
    <name type="scientific">Bradyrhizobium betae</name>
    <dbReference type="NCBI Taxonomy" id="244734"/>
    <lineage>
        <taxon>Bacteria</taxon>
        <taxon>Pseudomonadati</taxon>
        <taxon>Pseudomonadota</taxon>
        <taxon>Alphaproteobacteria</taxon>
        <taxon>Hyphomicrobiales</taxon>
        <taxon>Nitrobacteraceae</taxon>
        <taxon>Bradyrhizobium</taxon>
    </lineage>
</organism>
<evidence type="ECO:0000313" key="2">
    <source>
        <dbReference type="EMBL" id="RXT37816.1"/>
    </source>
</evidence>
<feature type="compositionally biased region" description="Basic and acidic residues" evidence="1">
    <location>
        <begin position="21"/>
        <end position="38"/>
    </location>
</feature>
<dbReference type="InterPro" id="IPR019219">
    <property type="entry name" value="DUF2130"/>
</dbReference>
<proteinExistence type="predicted"/>
<dbReference type="Proteomes" id="UP000290819">
    <property type="component" value="Unassembled WGS sequence"/>
</dbReference>
<name>A0A4Q1USM7_9BRAD</name>
<dbReference type="Pfam" id="PF09903">
    <property type="entry name" value="DUF2130"/>
    <property type="match status" value="1"/>
</dbReference>
<dbReference type="EMBL" id="MZXW01000047">
    <property type="protein sequence ID" value="RXT37816.1"/>
    <property type="molecule type" value="Genomic_DNA"/>
</dbReference>
<evidence type="ECO:0000313" key="3">
    <source>
        <dbReference type="Proteomes" id="UP000290819"/>
    </source>
</evidence>
<keyword evidence="3" id="KW-1185">Reference proteome</keyword>
<dbReference type="AlphaFoldDB" id="A0A4Q1USM7"/>
<gene>
    <name evidence="2" type="ORF">B5V03_31705</name>
</gene>
<accession>A0A4Q1USM7</accession>
<sequence>MISFDRGTVERRKSCPPCTKTQDRSRRRPQAEVSEKEAQIAGMQRQIEALRRKAQQGFQQLQGGTQVFELESLIRAPLHTTSFGSDTSPWKSARSSTCGTVKESPRFAASLFSPCCQGGKMEPCWTRSAACAASGRSRAAASAVARTALCI</sequence>
<protein>
    <submittedName>
        <fullName evidence="2">Uncharacterized protein</fullName>
    </submittedName>
</protein>